<reference evidence="2" key="1">
    <citation type="journal article" date="2014" name="Proc. Natl. Acad. Sci. U.S.A.">
        <title>Extensive sampling of basidiomycete genomes demonstrates inadequacy of the white-rot/brown-rot paradigm for wood decay fungi.</title>
        <authorList>
            <person name="Riley R."/>
            <person name="Salamov A.A."/>
            <person name="Brown D.W."/>
            <person name="Nagy L.G."/>
            <person name="Floudas D."/>
            <person name="Held B.W."/>
            <person name="Levasseur A."/>
            <person name="Lombard V."/>
            <person name="Morin E."/>
            <person name="Otillar R."/>
            <person name="Lindquist E.A."/>
            <person name="Sun H."/>
            <person name="LaButti K.M."/>
            <person name="Schmutz J."/>
            <person name="Jabbour D."/>
            <person name="Luo H."/>
            <person name="Baker S.E."/>
            <person name="Pisabarro A.G."/>
            <person name="Walton J.D."/>
            <person name="Blanchette R.A."/>
            <person name="Henrissat B."/>
            <person name="Martin F."/>
            <person name="Cullen D."/>
            <person name="Hibbett D.S."/>
            <person name="Grigoriev I.V."/>
        </authorList>
    </citation>
    <scope>NUCLEOTIDE SEQUENCE [LARGE SCALE GENOMIC DNA]</scope>
    <source>
        <strain evidence="2">CBS 339.88</strain>
    </source>
</reference>
<evidence type="ECO:0008006" key="3">
    <source>
        <dbReference type="Google" id="ProtNLM"/>
    </source>
</evidence>
<organism evidence="1 2">
    <name type="scientific">Galerina marginata (strain CBS 339.88)</name>
    <dbReference type="NCBI Taxonomy" id="685588"/>
    <lineage>
        <taxon>Eukaryota</taxon>
        <taxon>Fungi</taxon>
        <taxon>Dikarya</taxon>
        <taxon>Basidiomycota</taxon>
        <taxon>Agaricomycotina</taxon>
        <taxon>Agaricomycetes</taxon>
        <taxon>Agaricomycetidae</taxon>
        <taxon>Agaricales</taxon>
        <taxon>Agaricineae</taxon>
        <taxon>Strophariaceae</taxon>
        <taxon>Galerina</taxon>
    </lineage>
</organism>
<dbReference type="AlphaFoldDB" id="A0A067SX58"/>
<protein>
    <recommendedName>
        <fullName evidence="3">F-box domain-containing protein</fullName>
    </recommendedName>
</protein>
<dbReference type="OrthoDB" id="3070253at2759"/>
<proteinExistence type="predicted"/>
<evidence type="ECO:0000313" key="1">
    <source>
        <dbReference type="EMBL" id="KDR74652.1"/>
    </source>
</evidence>
<dbReference type="InterPro" id="IPR032675">
    <property type="entry name" value="LRR_dom_sf"/>
</dbReference>
<dbReference type="EMBL" id="KL142382">
    <property type="protein sequence ID" value="KDR74652.1"/>
    <property type="molecule type" value="Genomic_DNA"/>
</dbReference>
<dbReference type="Gene3D" id="3.80.10.10">
    <property type="entry name" value="Ribonuclease Inhibitor"/>
    <property type="match status" value="1"/>
</dbReference>
<sequence>MTSSFAPFSDLSQELIDEIIDALFDNHDTDKREFDLATSELSPREMSDFCACALVCRSFRHRSQKHIFSSMTVLGIRSTEFDHWGRVDDLCEILQANPRVACHVRRLCFNMDNTTQWLVENPDFLHLMEGITRDSDWAVGMKLELAIFAWSTEFQEFKDDKLETNFFRTSSTSFITSLKLFHVQNVPVTLLAHFPHLVELELNNATLKAVRRRPAIVVDHSLRPRLQKFKIRWQDARDDTIPGLATTFVNFSYLRRFYLGDADLSRKLPGIICILDASSRSLEYLHISFKRLRGRLSDVYDLSKFPNLSFLSLLVELKMTDAEGQLTDLCQMLRTIPSHKNKIKTVVVYFTAYLQPPWSISACLDRSDWGFLALALAKIAERERLVIKFKFDITEEFYTRVGEGMKVNGTLDELDGEMRCWIADNRELMTKLSSNVSPEYEYKFICKELRFQKGCRLFFALE</sequence>
<dbReference type="HOGENOM" id="CLU_045278_0_0_1"/>
<accession>A0A067SX58</accession>
<gene>
    <name evidence="1" type="ORF">GALMADRAFT_559506</name>
</gene>
<keyword evidence="2" id="KW-1185">Reference proteome</keyword>
<evidence type="ECO:0000313" key="2">
    <source>
        <dbReference type="Proteomes" id="UP000027222"/>
    </source>
</evidence>
<name>A0A067SX58_GALM3</name>
<dbReference type="Proteomes" id="UP000027222">
    <property type="component" value="Unassembled WGS sequence"/>
</dbReference>
<dbReference type="SUPFAM" id="SSF52047">
    <property type="entry name" value="RNI-like"/>
    <property type="match status" value="1"/>
</dbReference>